<dbReference type="Proteomes" id="UP000262939">
    <property type="component" value="Unassembled WGS sequence"/>
</dbReference>
<keyword evidence="3" id="KW-0238">DNA-binding</keyword>
<proteinExistence type="inferred from homology"/>
<dbReference type="Gene3D" id="1.10.10.10">
    <property type="entry name" value="Winged helix-like DNA-binding domain superfamily/Winged helix DNA-binding domain"/>
    <property type="match status" value="1"/>
</dbReference>
<evidence type="ECO:0000313" key="7">
    <source>
        <dbReference type="Proteomes" id="UP000262939"/>
    </source>
</evidence>
<reference evidence="6 7" key="1">
    <citation type="submission" date="2018-08" db="EMBL/GenBank/DDBJ databases">
        <title>Bacillus chawlae sp. nov., Bacillus glennii sp. nov., and Bacillus saganii sp. nov. Isolated from the Vehicle Assembly Building at Kennedy Space Center where the Viking Spacecraft were Assembled.</title>
        <authorList>
            <person name="Seuylemezian A."/>
            <person name="Vaishampayan P."/>
        </authorList>
    </citation>
    <scope>NUCLEOTIDE SEQUENCE [LARGE SCALE GENOMIC DNA]</scope>
    <source>
        <strain evidence="6 7">V44-8</strain>
    </source>
</reference>
<dbReference type="OrthoDB" id="8479357at2"/>
<dbReference type="SUPFAM" id="SSF53850">
    <property type="entry name" value="Periplasmic binding protein-like II"/>
    <property type="match status" value="1"/>
</dbReference>
<dbReference type="InterPro" id="IPR005119">
    <property type="entry name" value="LysR_subst-bd"/>
</dbReference>
<dbReference type="Gene3D" id="3.40.190.290">
    <property type="match status" value="1"/>
</dbReference>
<dbReference type="Pfam" id="PF03466">
    <property type="entry name" value="LysR_substrate"/>
    <property type="match status" value="1"/>
</dbReference>
<evidence type="ECO:0000256" key="2">
    <source>
        <dbReference type="ARBA" id="ARBA00023015"/>
    </source>
</evidence>
<dbReference type="RefSeq" id="WP_117323864.1">
    <property type="nucleotide sequence ID" value="NZ_QVTD01000013.1"/>
</dbReference>
<sequence length="299" mass="32988">MDTTSLKVFLTVAKAGNISKAAKELNFVQSNVTARIKQLESDLGTQLFYRHSKGVTPSQAGKTLIDYANRILHLLDETKKAVQDSPFPRGSVSIGSMETTAAVRLPPALAKYHKQFPEVNLSLKTGPTEQLVEAVLQYELDGAFVAGPIEHPELTQQPILKEDLVLVTDPLNENGIDNVREMLRKPILVFRQGCSYRSRLEAWLRLEGLLPVQVMEFGSLEAILGCVMSGFGITLLPRSVVKDLQSSNSLSCYPLPNDFGKVTTIFIHRNDLFITSALKKFIEMVKASDTVKLKEGTTG</sequence>
<dbReference type="FunFam" id="1.10.10.10:FF:000001">
    <property type="entry name" value="LysR family transcriptional regulator"/>
    <property type="match status" value="1"/>
</dbReference>
<dbReference type="SUPFAM" id="SSF46785">
    <property type="entry name" value="Winged helix' DNA-binding domain"/>
    <property type="match status" value="1"/>
</dbReference>
<dbReference type="InterPro" id="IPR036390">
    <property type="entry name" value="WH_DNA-bd_sf"/>
</dbReference>
<dbReference type="GO" id="GO:0000976">
    <property type="term" value="F:transcription cis-regulatory region binding"/>
    <property type="evidence" value="ECO:0007669"/>
    <property type="project" value="TreeGrafter"/>
</dbReference>
<dbReference type="PRINTS" id="PR00039">
    <property type="entry name" value="HTHLYSR"/>
</dbReference>
<feature type="domain" description="HTH lysR-type" evidence="5">
    <location>
        <begin position="1"/>
        <end position="58"/>
    </location>
</feature>
<dbReference type="PANTHER" id="PTHR30126:SF40">
    <property type="entry name" value="HTH-TYPE TRANSCRIPTIONAL REGULATOR GLTR"/>
    <property type="match status" value="1"/>
</dbReference>
<dbReference type="CDD" id="cd08442">
    <property type="entry name" value="PBP2_YofA_SoxR_like"/>
    <property type="match status" value="1"/>
</dbReference>
<dbReference type="AlphaFoldDB" id="A0A372L8F7"/>
<evidence type="ECO:0000256" key="4">
    <source>
        <dbReference type="ARBA" id="ARBA00023163"/>
    </source>
</evidence>
<keyword evidence="4" id="KW-0804">Transcription</keyword>
<evidence type="ECO:0000256" key="3">
    <source>
        <dbReference type="ARBA" id="ARBA00023125"/>
    </source>
</evidence>
<name>A0A372L8F7_9BACI</name>
<dbReference type="PROSITE" id="PS50931">
    <property type="entry name" value="HTH_LYSR"/>
    <property type="match status" value="1"/>
</dbReference>
<dbReference type="PANTHER" id="PTHR30126">
    <property type="entry name" value="HTH-TYPE TRANSCRIPTIONAL REGULATOR"/>
    <property type="match status" value="1"/>
</dbReference>
<evidence type="ECO:0000313" key="6">
    <source>
        <dbReference type="EMBL" id="RFU61619.1"/>
    </source>
</evidence>
<dbReference type="Pfam" id="PF00126">
    <property type="entry name" value="HTH_1"/>
    <property type="match status" value="1"/>
</dbReference>
<gene>
    <name evidence="6" type="ORF">D0466_17620</name>
</gene>
<keyword evidence="2" id="KW-0805">Transcription regulation</keyword>
<evidence type="ECO:0000256" key="1">
    <source>
        <dbReference type="ARBA" id="ARBA00009437"/>
    </source>
</evidence>
<comment type="caution">
    <text evidence="6">The sequence shown here is derived from an EMBL/GenBank/DDBJ whole genome shotgun (WGS) entry which is preliminary data.</text>
</comment>
<dbReference type="GO" id="GO:0003700">
    <property type="term" value="F:DNA-binding transcription factor activity"/>
    <property type="evidence" value="ECO:0007669"/>
    <property type="project" value="InterPro"/>
</dbReference>
<accession>A0A372L8F7</accession>
<dbReference type="EMBL" id="QVTD01000013">
    <property type="protein sequence ID" value="RFU61619.1"/>
    <property type="molecule type" value="Genomic_DNA"/>
</dbReference>
<dbReference type="InterPro" id="IPR036388">
    <property type="entry name" value="WH-like_DNA-bd_sf"/>
</dbReference>
<comment type="similarity">
    <text evidence="1">Belongs to the LysR transcriptional regulatory family.</text>
</comment>
<dbReference type="InterPro" id="IPR000847">
    <property type="entry name" value="LysR_HTH_N"/>
</dbReference>
<protein>
    <submittedName>
        <fullName evidence="6">LysR family transcriptional regulator</fullName>
    </submittedName>
</protein>
<organism evidence="6 7">
    <name type="scientific">Peribacillus glennii</name>
    <dbReference type="NCBI Taxonomy" id="2303991"/>
    <lineage>
        <taxon>Bacteria</taxon>
        <taxon>Bacillati</taxon>
        <taxon>Bacillota</taxon>
        <taxon>Bacilli</taxon>
        <taxon>Bacillales</taxon>
        <taxon>Bacillaceae</taxon>
        <taxon>Peribacillus</taxon>
    </lineage>
</organism>
<keyword evidence="7" id="KW-1185">Reference proteome</keyword>
<evidence type="ECO:0000259" key="5">
    <source>
        <dbReference type="PROSITE" id="PS50931"/>
    </source>
</evidence>